<dbReference type="EMBL" id="LR899010">
    <property type="protein sequence ID" value="CAD7083352.1"/>
    <property type="molecule type" value="Genomic_DNA"/>
</dbReference>
<dbReference type="GO" id="GO:0003352">
    <property type="term" value="P:regulation of cilium movement"/>
    <property type="evidence" value="ECO:0007669"/>
    <property type="project" value="InterPro"/>
</dbReference>
<accession>A0A7R8UMQ2</accession>
<dbReference type="Pfam" id="PF11069">
    <property type="entry name" value="CFAP298"/>
    <property type="match status" value="1"/>
</dbReference>
<sequence length="266" mass="30159">MVRLHVKRGDESQFLFDAFVNDSVQKVTQDICALYNGRLKIDRICCEIEELAEHGTTLPQEMQGLTDEQIEELKLKDIWGEKCIPSGGFEFNKDEIGRRNGKRPMQPMQDVLKKAVTDAKDLINKKLVTTNTPLTLKTVEEAMHILKGAVTIVYPMQLPPHDPIRMEFTNTEDLDGTQASKEVIEPSKAVLWFAGHEMLGDKCLKDYVGANDKTKVIVKISSRGQGPPGREPVLSEDARKQLMLQAYRRQEQLKEKIRLAKNILDS</sequence>
<dbReference type="Proteomes" id="UP000594454">
    <property type="component" value="Chromosome 2"/>
</dbReference>
<evidence type="ECO:0000256" key="1">
    <source>
        <dbReference type="ARBA" id="ARBA00009619"/>
    </source>
</evidence>
<evidence type="ECO:0000313" key="3">
    <source>
        <dbReference type="Proteomes" id="UP000594454"/>
    </source>
</evidence>
<dbReference type="PANTHER" id="PTHR13238">
    <property type="entry name" value="PROTEIN C21ORF59"/>
    <property type="match status" value="1"/>
</dbReference>
<dbReference type="OrthoDB" id="276065at2759"/>
<dbReference type="PANTHER" id="PTHR13238:SF0">
    <property type="entry name" value="CILIA- AND FLAGELLA-ASSOCIATED PROTEIN 298"/>
    <property type="match status" value="1"/>
</dbReference>
<dbReference type="FunCoup" id="A0A7R8UMQ2">
    <property type="interactions" value="33"/>
</dbReference>
<protein>
    <recommendedName>
        <fullName evidence="4">Cilia- and flagella-associated protein 298</fullName>
    </recommendedName>
</protein>
<evidence type="ECO:0008006" key="4">
    <source>
        <dbReference type="Google" id="ProtNLM"/>
    </source>
</evidence>
<dbReference type="AlphaFoldDB" id="A0A7R8UMQ2"/>
<evidence type="ECO:0000313" key="2">
    <source>
        <dbReference type="EMBL" id="CAD7083352.1"/>
    </source>
</evidence>
<organism evidence="2 3">
    <name type="scientific">Hermetia illucens</name>
    <name type="common">Black soldier fly</name>
    <dbReference type="NCBI Taxonomy" id="343691"/>
    <lineage>
        <taxon>Eukaryota</taxon>
        <taxon>Metazoa</taxon>
        <taxon>Ecdysozoa</taxon>
        <taxon>Arthropoda</taxon>
        <taxon>Hexapoda</taxon>
        <taxon>Insecta</taxon>
        <taxon>Pterygota</taxon>
        <taxon>Neoptera</taxon>
        <taxon>Endopterygota</taxon>
        <taxon>Diptera</taxon>
        <taxon>Brachycera</taxon>
        <taxon>Stratiomyomorpha</taxon>
        <taxon>Stratiomyidae</taxon>
        <taxon>Hermetiinae</taxon>
        <taxon>Hermetia</taxon>
    </lineage>
</organism>
<comment type="similarity">
    <text evidence="1">Belongs to the CFAP298 family.</text>
</comment>
<proteinExistence type="inferred from homology"/>
<keyword evidence="3" id="KW-1185">Reference proteome</keyword>
<dbReference type="InParanoid" id="A0A7R8UMQ2"/>
<reference evidence="2 3" key="1">
    <citation type="submission" date="2020-11" db="EMBL/GenBank/DDBJ databases">
        <authorList>
            <person name="Wallbank WR R."/>
            <person name="Pardo Diaz C."/>
            <person name="Kozak K."/>
            <person name="Martin S."/>
            <person name="Jiggins C."/>
            <person name="Moest M."/>
            <person name="Warren A I."/>
            <person name="Generalovic N T."/>
            <person name="Byers J.R.P. K."/>
            <person name="Montejo-Kovacevich G."/>
            <person name="Yen C E."/>
        </authorList>
    </citation>
    <scope>NUCLEOTIDE SEQUENCE [LARGE SCALE GENOMIC DNA]</scope>
</reference>
<gene>
    <name evidence="2" type="ORF">HERILL_LOCUS6322</name>
</gene>
<name>A0A7R8UMQ2_HERIL</name>
<dbReference type="InterPro" id="IPR021298">
    <property type="entry name" value="CFAP298"/>
</dbReference>